<accession>A0A9Q0CXA5</accession>
<dbReference type="PANTHER" id="PTHR11926:SF1494">
    <property type="entry name" value="FLAVONOL 3-O-GLUCOSYLTRANSFERASE UGT76E12-RELATED"/>
    <property type="match status" value="1"/>
</dbReference>
<dbReference type="EC" id="2.4.1.-" evidence="5"/>
<dbReference type="PANTHER" id="PTHR11926">
    <property type="entry name" value="GLUCOSYL/GLUCURONOSYL TRANSFERASES"/>
    <property type="match status" value="1"/>
</dbReference>
<dbReference type="GO" id="GO:0080043">
    <property type="term" value="F:quercetin 3-O-glucosyltransferase activity"/>
    <property type="evidence" value="ECO:0007669"/>
    <property type="project" value="TreeGrafter"/>
</dbReference>
<dbReference type="InterPro" id="IPR002213">
    <property type="entry name" value="UDP_glucos_trans"/>
</dbReference>
<dbReference type="Pfam" id="PF00201">
    <property type="entry name" value="UDPGT"/>
    <property type="match status" value="1"/>
</dbReference>
<dbReference type="SUPFAM" id="SSF53756">
    <property type="entry name" value="UDP-Glycosyltransferase/glycogen phosphorylase"/>
    <property type="match status" value="1"/>
</dbReference>
<keyword evidence="3 4" id="KW-0808">Transferase</keyword>
<evidence type="ECO:0000313" key="6">
    <source>
        <dbReference type="EMBL" id="KAJ1701628.1"/>
    </source>
</evidence>
<dbReference type="PROSITE" id="PS00375">
    <property type="entry name" value="UDPGT"/>
    <property type="match status" value="1"/>
</dbReference>
<evidence type="ECO:0000256" key="2">
    <source>
        <dbReference type="ARBA" id="ARBA00022676"/>
    </source>
</evidence>
<keyword evidence="2 4" id="KW-0328">Glycosyltransferase</keyword>
<sequence length="463" mass="51503">METQQASIPRHVVAIPLPGRGHVNPMLSLCHNLLLSQPNLLISIILTDEWAHLVSLPSHSNIRLVTIPNVLPSEADRGSCYEEFVEAVLTLMCGPVEKAIEEMDPPTDCILADLLLPWVAGIGRRRRLHVAAFFPQSASVFLALLQLKKAGNGVIGSDVWDQAKDALRYLPRGSSTHLPDFTTISRGQSMHDTFLQVMSWYPFTQALFFNSFDDLEPQSLQSLASEISVPVYPIGPLLPLPPTATENSYTDYLKWLDTYPENSVLYVSLGSFLPLSPTELKELSKGLMLSGYPFIWAIRGVSFLQIVSESLKGYEKGLIVPWCEQYTVLSHRSVGAFFTHCGWNSTLEALKCGVPMVVYPLMWDQFPNAKMVVEDWGVGLSVRSGEEVDIIKAEGIASVVGKVKDFGACERKEILVRVKEMKERFTRVLENENGFSTLAFFHNLIAHGDRVSGKDMGNHSEVK</sequence>
<dbReference type="Gene3D" id="3.40.50.2000">
    <property type="entry name" value="Glycogen Phosphorylase B"/>
    <property type="match status" value="2"/>
</dbReference>
<reference evidence="6" key="1">
    <citation type="journal article" date="2022" name="Cell">
        <title>Repeat-based holocentromeres influence genome architecture and karyotype evolution.</title>
        <authorList>
            <person name="Hofstatter P.G."/>
            <person name="Thangavel G."/>
            <person name="Lux T."/>
            <person name="Neumann P."/>
            <person name="Vondrak T."/>
            <person name="Novak P."/>
            <person name="Zhang M."/>
            <person name="Costa L."/>
            <person name="Castellani M."/>
            <person name="Scott A."/>
            <person name="Toegelov H."/>
            <person name="Fuchs J."/>
            <person name="Mata-Sucre Y."/>
            <person name="Dias Y."/>
            <person name="Vanzela A.L.L."/>
            <person name="Huettel B."/>
            <person name="Almeida C.C.S."/>
            <person name="Simkova H."/>
            <person name="Souza G."/>
            <person name="Pedrosa-Harand A."/>
            <person name="Macas J."/>
            <person name="Mayer K.F.X."/>
            <person name="Houben A."/>
            <person name="Marques A."/>
        </authorList>
    </citation>
    <scope>NUCLEOTIDE SEQUENCE</scope>
    <source>
        <strain evidence="6">RhyBre1mFocal</strain>
    </source>
</reference>
<gene>
    <name evidence="6" type="ORF">LUZ63_001407</name>
</gene>
<dbReference type="GO" id="GO:0080044">
    <property type="term" value="F:quercetin 7-O-glucosyltransferase activity"/>
    <property type="evidence" value="ECO:0007669"/>
    <property type="project" value="TreeGrafter"/>
</dbReference>
<evidence type="ECO:0000256" key="4">
    <source>
        <dbReference type="RuleBase" id="RU003718"/>
    </source>
</evidence>
<organism evidence="6 7">
    <name type="scientific">Rhynchospora breviuscula</name>
    <dbReference type="NCBI Taxonomy" id="2022672"/>
    <lineage>
        <taxon>Eukaryota</taxon>
        <taxon>Viridiplantae</taxon>
        <taxon>Streptophyta</taxon>
        <taxon>Embryophyta</taxon>
        <taxon>Tracheophyta</taxon>
        <taxon>Spermatophyta</taxon>
        <taxon>Magnoliopsida</taxon>
        <taxon>Liliopsida</taxon>
        <taxon>Poales</taxon>
        <taxon>Cyperaceae</taxon>
        <taxon>Cyperoideae</taxon>
        <taxon>Rhynchosporeae</taxon>
        <taxon>Rhynchospora</taxon>
    </lineage>
</organism>
<protein>
    <recommendedName>
        <fullName evidence="5">Glycosyltransferase</fullName>
        <ecNumber evidence="5">2.4.1.-</ecNumber>
    </recommendedName>
</protein>
<comment type="similarity">
    <text evidence="1 4">Belongs to the UDP-glycosyltransferase family.</text>
</comment>
<proteinExistence type="inferred from homology"/>
<dbReference type="InterPro" id="IPR035595">
    <property type="entry name" value="UDP_glycos_trans_CS"/>
</dbReference>
<evidence type="ECO:0000256" key="1">
    <source>
        <dbReference type="ARBA" id="ARBA00009995"/>
    </source>
</evidence>
<dbReference type="AlphaFoldDB" id="A0A9Q0CXA5"/>
<evidence type="ECO:0000256" key="5">
    <source>
        <dbReference type="RuleBase" id="RU362057"/>
    </source>
</evidence>
<evidence type="ECO:0000313" key="7">
    <source>
        <dbReference type="Proteomes" id="UP001151287"/>
    </source>
</evidence>
<name>A0A9Q0CXA5_9POAL</name>
<dbReference type="OrthoDB" id="597527at2759"/>
<dbReference type="Proteomes" id="UP001151287">
    <property type="component" value="Unassembled WGS sequence"/>
</dbReference>
<comment type="caution">
    <text evidence="6">The sequence shown here is derived from an EMBL/GenBank/DDBJ whole genome shotgun (WGS) entry which is preliminary data.</text>
</comment>
<evidence type="ECO:0000256" key="3">
    <source>
        <dbReference type="ARBA" id="ARBA00022679"/>
    </source>
</evidence>
<keyword evidence="7" id="KW-1185">Reference proteome</keyword>
<dbReference type="EMBL" id="JAMQYH010000001">
    <property type="protein sequence ID" value="KAJ1701628.1"/>
    <property type="molecule type" value="Genomic_DNA"/>
</dbReference>
<dbReference type="CDD" id="cd03784">
    <property type="entry name" value="GT1_Gtf-like"/>
    <property type="match status" value="1"/>
</dbReference>